<evidence type="ECO:0000313" key="2">
    <source>
        <dbReference type="Proteomes" id="UP000594263"/>
    </source>
</evidence>
<keyword evidence="2" id="KW-1185">Reference proteome</keyword>
<sequence>MTVILKAAHERVAFEEMGMVSEAIVCHRNAQIVEVGSNPTHRISTLESVMVKKAFVKKKMGIHIMVICREADKGQAGCRRHPRIW</sequence>
<dbReference type="EnsemblPlants" id="Kaladp0032s0088.1.v1.1">
    <property type="protein sequence ID" value="Kaladp0032s0088.1.v1.1"/>
    <property type="gene ID" value="Kaladp0032s0088.v1.1"/>
</dbReference>
<evidence type="ECO:0000313" key="1">
    <source>
        <dbReference type="EnsemblPlants" id="Kaladp0032s0088.1.v1.1"/>
    </source>
</evidence>
<name>A0A7N0TBT7_KALFE</name>
<proteinExistence type="predicted"/>
<protein>
    <submittedName>
        <fullName evidence="1">Uncharacterized protein</fullName>
    </submittedName>
</protein>
<accession>A0A7N0TBT7</accession>
<organism evidence="1 2">
    <name type="scientific">Kalanchoe fedtschenkoi</name>
    <name type="common">Lavender scallops</name>
    <name type="synonym">South American air plant</name>
    <dbReference type="NCBI Taxonomy" id="63787"/>
    <lineage>
        <taxon>Eukaryota</taxon>
        <taxon>Viridiplantae</taxon>
        <taxon>Streptophyta</taxon>
        <taxon>Embryophyta</taxon>
        <taxon>Tracheophyta</taxon>
        <taxon>Spermatophyta</taxon>
        <taxon>Magnoliopsida</taxon>
        <taxon>eudicotyledons</taxon>
        <taxon>Gunneridae</taxon>
        <taxon>Pentapetalae</taxon>
        <taxon>Saxifragales</taxon>
        <taxon>Crassulaceae</taxon>
        <taxon>Kalanchoe</taxon>
    </lineage>
</organism>
<dbReference type="Gramene" id="Kaladp0032s0088.1.v1.1">
    <property type="protein sequence ID" value="Kaladp0032s0088.1.v1.1"/>
    <property type="gene ID" value="Kaladp0032s0088.v1.1"/>
</dbReference>
<dbReference type="Proteomes" id="UP000594263">
    <property type="component" value="Unplaced"/>
</dbReference>
<reference evidence="1" key="1">
    <citation type="submission" date="2021-01" db="UniProtKB">
        <authorList>
            <consortium name="EnsemblPlants"/>
        </authorList>
    </citation>
    <scope>IDENTIFICATION</scope>
</reference>
<dbReference type="AlphaFoldDB" id="A0A7N0TBT7"/>